<dbReference type="PANTHER" id="PTHR21028">
    <property type="entry name" value="SI:CH211-156B7.4"/>
    <property type="match status" value="1"/>
</dbReference>
<accession>A0A1G9LL00</accession>
<dbReference type="InterPro" id="IPR033469">
    <property type="entry name" value="CYTH-like_dom_sf"/>
</dbReference>
<dbReference type="Pfam" id="PF01928">
    <property type="entry name" value="CYTH"/>
    <property type="match status" value="1"/>
</dbReference>
<protein>
    <submittedName>
        <fullName evidence="2">Adenylate cyclase, class 2</fullName>
    </submittedName>
</protein>
<proteinExistence type="predicted"/>
<evidence type="ECO:0000313" key="3">
    <source>
        <dbReference type="Proteomes" id="UP000199053"/>
    </source>
</evidence>
<keyword evidence="3" id="KW-1185">Reference proteome</keyword>
<dbReference type="InterPro" id="IPR008173">
    <property type="entry name" value="Adenylyl_cyclase_CyaB"/>
</dbReference>
<dbReference type="EMBL" id="FNGA01000007">
    <property type="protein sequence ID" value="SDL62534.1"/>
    <property type="molecule type" value="Genomic_DNA"/>
</dbReference>
<dbReference type="InterPro" id="IPR023577">
    <property type="entry name" value="CYTH_domain"/>
</dbReference>
<dbReference type="STRING" id="246191.SAMN05660337_3425"/>
<dbReference type="RefSeq" id="WP_092163325.1">
    <property type="nucleotide sequence ID" value="NZ_FNGA01000007.1"/>
</dbReference>
<dbReference type="OrthoDB" id="116396at2"/>
<dbReference type="PROSITE" id="PS51707">
    <property type="entry name" value="CYTH"/>
    <property type="match status" value="1"/>
</dbReference>
<dbReference type="SUPFAM" id="SSF55154">
    <property type="entry name" value="CYTH-like phosphatases"/>
    <property type="match status" value="1"/>
</dbReference>
<dbReference type="AlphaFoldDB" id="A0A1G9LL00"/>
<dbReference type="SMART" id="SM01118">
    <property type="entry name" value="CYTH"/>
    <property type="match status" value="1"/>
</dbReference>
<sequence>MAFEIELKYLNADHDQLRKLLKNLGGEFLSRHYERNVVLDDPARTLFKRSALLRVRQADKITMTVKRVPVNFVPGKAKVYIEHETEVSDFDETVSALEVLGYIPVFKYEKFREEWKFADCLICLDLLPFGSFIEIEGAEESILSCAVKLELKDSDASKKTYHELNRNYRAKAGLEPDENFVFSPEELKLLQP</sequence>
<dbReference type="Gene3D" id="2.40.320.10">
    <property type="entry name" value="Hypothetical Protein Pfu-838710-001"/>
    <property type="match status" value="1"/>
</dbReference>
<gene>
    <name evidence="2" type="ORF">SAMN05660337_3425</name>
</gene>
<dbReference type="CDD" id="cd07890">
    <property type="entry name" value="CYTH-like_AC_IV-like"/>
    <property type="match status" value="1"/>
</dbReference>
<evidence type="ECO:0000313" key="2">
    <source>
        <dbReference type="EMBL" id="SDL62534.1"/>
    </source>
</evidence>
<reference evidence="3" key="1">
    <citation type="submission" date="2016-10" db="EMBL/GenBank/DDBJ databases">
        <authorList>
            <person name="Varghese N."/>
            <person name="Submissions S."/>
        </authorList>
    </citation>
    <scope>NUCLEOTIDE SEQUENCE [LARGE SCALE GENOMIC DNA]</scope>
    <source>
        <strain evidence="3">DSM 16995</strain>
    </source>
</reference>
<name>A0A1G9LL00_9BACT</name>
<evidence type="ECO:0000259" key="1">
    <source>
        <dbReference type="PROSITE" id="PS51707"/>
    </source>
</evidence>
<dbReference type="PANTHER" id="PTHR21028:SF2">
    <property type="entry name" value="CYTH DOMAIN-CONTAINING PROTEIN"/>
    <property type="match status" value="1"/>
</dbReference>
<feature type="domain" description="CYTH" evidence="1">
    <location>
        <begin position="2"/>
        <end position="167"/>
    </location>
</feature>
<dbReference type="Proteomes" id="UP000199053">
    <property type="component" value="Unassembled WGS sequence"/>
</dbReference>
<organism evidence="2 3">
    <name type="scientific">Maridesulfovibrio ferrireducens</name>
    <dbReference type="NCBI Taxonomy" id="246191"/>
    <lineage>
        <taxon>Bacteria</taxon>
        <taxon>Pseudomonadati</taxon>
        <taxon>Thermodesulfobacteriota</taxon>
        <taxon>Desulfovibrionia</taxon>
        <taxon>Desulfovibrionales</taxon>
        <taxon>Desulfovibrionaceae</taxon>
        <taxon>Maridesulfovibrio</taxon>
    </lineage>
</organism>